<proteinExistence type="inferred from homology"/>
<sequence>MKVKKAIIPAAGLGTRFLPATKAQPKEMLPIVDKPTIQYIIEEAVASGIEEILIITGRNKRAIEDHFDKSVELENELESHGKEELLSLVKDISNMADIYYIRQKEPRGLGHAISCAKTFVGNEPFAVMLGDDVVDSKIPCLKQLIDCYNEYKTSIIGVQEVPKDQVYKYGIVKGMYIEDRVYKVKDLIEKPKVEEAPSNMAILGRYIITPAIFEILSNTTPGKGGEIQLTDALRSLIGSEAMYAYNFQGRRFDVGDKLGFLQATVEYALKREDLKKPFLEYLLSLKDTELFKDVHKNTNNDKVKNVPVEELTVK</sequence>
<dbReference type="Proteomes" id="UP000076603">
    <property type="component" value="Unassembled WGS sequence"/>
</dbReference>
<dbReference type="InterPro" id="IPR005771">
    <property type="entry name" value="GalU_uridylyltTrfase_bac/arc"/>
</dbReference>
<dbReference type="Pfam" id="PF00483">
    <property type="entry name" value="NTP_transferase"/>
    <property type="match status" value="1"/>
</dbReference>
<evidence type="ECO:0000256" key="7">
    <source>
        <dbReference type="RuleBase" id="RU361259"/>
    </source>
</evidence>
<comment type="caution">
    <text evidence="9">The sequence shown here is derived from an EMBL/GenBank/DDBJ whole genome shotgun (WGS) entry which is preliminary data.</text>
</comment>
<evidence type="ECO:0000256" key="1">
    <source>
        <dbReference type="ARBA" id="ARBA00005164"/>
    </source>
</evidence>
<evidence type="ECO:0000256" key="6">
    <source>
        <dbReference type="ARBA" id="ARBA00048128"/>
    </source>
</evidence>
<comment type="catalytic activity">
    <reaction evidence="6 7">
        <text>alpha-D-glucose 1-phosphate + UTP + H(+) = UDP-alpha-D-glucose + diphosphate</text>
        <dbReference type="Rhea" id="RHEA:19889"/>
        <dbReference type="ChEBI" id="CHEBI:15378"/>
        <dbReference type="ChEBI" id="CHEBI:33019"/>
        <dbReference type="ChEBI" id="CHEBI:46398"/>
        <dbReference type="ChEBI" id="CHEBI:58601"/>
        <dbReference type="ChEBI" id="CHEBI:58885"/>
        <dbReference type="EC" id="2.7.7.9"/>
    </reaction>
</comment>
<dbReference type="PANTHER" id="PTHR43197:SF1">
    <property type="entry name" value="UTP--GLUCOSE-1-PHOSPHATE URIDYLYLTRANSFERASE"/>
    <property type="match status" value="1"/>
</dbReference>
<gene>
    <name evidence="9" type="primary">gtaB</name>
    <name evidence="9" type="ORF">CLMAG_07700</name>
</gene>
<dbReference type="CDD" id="cd02541">
    <property type="entry name" value="UGPase_prokaryotic"/>
    <property type="match status" value="1"/>
</dbReference>
<dbReference type="InterPro" id="IPR029044">
    <property type="entry name" value="Nucleotide-diphossugar_trans"/>
</dbReference>
<dbReference type="RefSeq" id="WP_066618105.1">
    <property type="nucleotide sequence ID" value="NZ_FQXL01000012.1"/>
</dbReference>
<evidence type="ECO:0000313" key="9">
    <source>
        <dbReference type="EMBL" id="KZL93719.1"/>
    </source>
</evidence>
<dbReference type="SUPFAM" id="SSF53448">
    <property type="entry name" value="Nucleotide-diphospho-sugar transferases"/>
    <property type="match status" value="1"/>
</dbReference>
<protein>
    <recommendedName>
        <fullName evidence="3 7">UTP--glucose-1-phosphate uridylyltransferase</fullName>
        <ecNumber evidence="3 7">2.7.7.9</ecNumber>
    </recommendedName>
    <alternativeName>
        <fullName evidence="7">UDP-glucose pyrophosphorylase</fullName>
    </alternativeName>
</protein>
<evidence type="ECO:0000256" key="3">
    <source>
        <dbReference type="ARBA" id="ARBA00012415"/>
    </source>
</evidence>
<dbReference type="GO" id="GO:0003983">
    <property type="term" value="F:UTP:glucose-1-phosphate uridylyltransferase activity"/>
    <property type="evidence" value="ECO:0007669"/>
    <property type="project" value="UniProtKB-EC"/>
</dbReference>
<dbReference type="STRING" id="1121326.CLMAG_07700"/>
<dbReference type="EC" id="2.7.7.9" evidence="3 7"/>
<dbReference type="Gene3D" id="3.90.550.10">
    <property type="entry name" value="Spore Coat Polysaccharide Biosynthesis Protein SpsA, Chain A"/>
    <property type="match status" value="1"/>
</dbReference>
<dbReference type="InterPro" id="IPR005835">
    <property type="entry name" value="NTP_transferase_dom"/>
</dbReference>
<dbReference type="AlphaFoldDB" id="A0A161Y619"/>
<dbReference type="PANTHER" id="PTHR43197">
    <property type="entry name" value="UTP--GLUCOSE-1-PHOSPHATE URIDYLYLTRANSFERASE"/>
    <property type="match status" value="1"/>
</dbReference>
<evidence type="ECO:0000256" key="2">
    <source>
        <dbReference type="ARBA" id="ARBA00006890"/>
    </source>
</evidence>
<evidence type="ECO:0000256" key="4">
    <source>
        <dbReference type="ARBA" id="ARBA00022679"/>
    </source>
</evidence>
<dbReference type="EMBL" id="LWAE01000001">
    <property type="protein sequence ID" value="KZL93719.1"/>
    <property type="molecule type" value="Genomic_DNA"/>
</dbReference>
<reference evidence="9 10" key="1">
    <citation type="submission" date="2016-04" db="EMBL/GenBank/DDBJ databases">
        <title>Genome sequence of Clostridium magnum DSM 2767.</title>
        <authorList>
            <person name="Poehlein A."/>
            <person name="Uhlig R."/>
            <person name="Fischer R."/>
            <person name="Bahl H."/>
            <person name="Daniel R."/>
        </authorList>
    </citation>
    <scope>NUCLEOTIDE SEQUENCE [LARGE SCALE GENOMIC DNA]</scope>
    <source>
        <strain evidence="9 10">DSM 2767</strain>
    </source>
</reference>
<organism evidence="9 10">
    <name type="scientific">Clostridium magnum DSM 2767</name>
    <dbReference type="NCBI Taxonomy" id="1121326"/>
    <lineage>
        <taxon>Bacteria</taxon>
        <taxon>Bacillati</taxon>
        <taxon>Bacillota</taxon>
        <taxon>Clostridia</taxon>
        <taxon>Eubacteriales</taxon>
        <taxon>Clostridiaceae</taxon>
        <taxon>Clostridium</taxon>
    </lineage>
</organism>
<keyword evidence="5 7" id="KW-0548">Nucleotidyltransferase</keyword>
<evidence type="ECO:0000313" key="10">
    <source>
        <dbReference type="Proteomes" id="UP000076603"/>
    </source>
</evidence>
<evidence type="ECO:0000259" key="8">
    <source>
        <dbReference type="Pfam" id="PF00483"/>
    </source>
</evidence>
<evidence type="ECO:0000256" key="5">
    <source>
        <dbReference type="ARBA" id="ARBA00022695"/>
    </source>
</evidence>
<dbReference type="FunFam" id="3.90.550.10:FF:000045">
    <property type="entry name" value="UTP--glucose-1-phosphate uridylyltransferase"/>
    <property type="match status" value="1"/>
</dbReference>
<feature type="domain" description="Nucleotidyl transferase" evidence="8">
    <location>
        <begin position="5"/>
        <end position="267"/>
    </location>
</feature>
<dbReference type="OrthoDB" id="9803871at2"/>
<keyword evidence="4 7" id="KW-0808">Transferase</keyword>
<accession>A0A161Y619</accession>
<dbReference type="PATRIC" id="fig|1121326.3.peg.728"/>
<comment type="similarity">
    <text evidence="2 7">Belongs to the UDPGP type 2 family.</text>
</comment>
<dbReference type="NCBIfam" id="TIGR01099">
    <property type="entry name" value="galU"/>
    <property type="match status" value="1"/>
</dbReference>
<name>A0A161Y619_9CLOT</name>
<comment type="pathway">
    <text evidence="1">Glycolipid metabolism; diglucosyl-diacylglycerol biosynthesis.</text>
</comment>
<keyword evidence="10" id="KW-1185">Reference proteome</keyword>
<dbReference type="GO" id="GO:0006011">
    <property type="term" value="P:UDP-alpha-D-glucose metabolic process"/>
    <property type="evidence" value="ECO:0007669"/>
    <property type="project" value="InterPro"/>
</dbReference>